<feature type="domain" description="HTH crp-type" evidence="6">
    <location>
        <begin position="150"/>
        <end position="218"/>
    </location>
</feature>
<evidence type="ECO:0008006" key="9">
    <source>
        <dbReference type="Google" id="ProtNLM"/>
    </source>
</evidence>
<dbReference type="CDD" id="cd00038">
    <property type="entry name" value="CAP_ED"/>
    <property type="match status" value="1"/>
</dbReference>
<dbReference type="STRING" id="44251.PDUR_26555"/>
<accession>A0A089HVC5</accession>
<dbReference type="SUPFAM" id="SSF51206">
    <property type="entry name" value="cAMP-binding domain-like"/>
    <property type="match status" value="1"/>
</dbReference>
<dbReference type="InterPro" id="IPR036390">
    <property type="entry name" value="WH_DNA-bd_sf"/>
</dbReference>
<evidence type="ECO:0000256" key="4">
    <source>
        <dbReference type="ARBA" id="ARBA00023163"/>
    </source>
</evidence>
<dbReference type="GO" id="GO:0003700">
    <property type="term" value="F:DNA-binding transcription factor activity"/>
    <property type="evidence" value="ECO:0007669"/>
    <property type="project" value="TreeGrafter"/>
</dbReference>
<evidence type="ECO:0000313" key="8">
    <source>
        <dbReference type="Proteomes" id="UP000029409"/>
    </source>
</evidence>
<keyword evidence="4" id="KW-0804">Transcription</keyword>
<evidence type="ECO:0000259" key="6">
    <source>
        <dbReference type="PROSITE" id="PS51063"/>
    </source>
</evidence>
<dbReference type="PROSITE" id="PS51063">
    <property type="entry name" value="HTH_CRP_2"/>
    <property type="match status" value="1"/>
</dbReference>
<dbReference type="PROSITE" id="PS50042">
    <property type="entry name" value="CNMP_BINDING_3"/>
    <property type="match status" value="1"/>
</dbReference>
<dbReference type="Pfam" id="PF00027">
    <property type="entry name" value="cNMP_binding"/>
    <property type="match status" value="1"/>
</dbReference>
<protein>
    <recommendedName>
        <fullName evidence="9">Crp/Fnr family transcriptional regulator</fullName>
    </recommendedName>
</protein>
<keyword evidence="3" id="KW-0010">Activator</keyword>
<name>A0A089HVC5_PAEDU</name>
<evidence type="ECO:0000256" key="2">
    <source>
        <dbReference type="ARBA" id="ARBA00023125"/>
    </source>
</evidence>
<feature type="domain" description="Cyclic nucleotide-binding" evidence="5">
    <location>
        <begin position="13"/>
        <end position="136"/>
    </location>
</feature>
<dbReference type="RefSeq" id="WP_042208715.1">
    <property type="nucleotide sequence ID" value="NZ_CP009288.1"/>
</dbReference>
<dbReference type="KEGG" id="pdu:PDUR_26555"/>
<dbReference type="OrthoDB" id="3176638at2"/>
<evidence type="ECO:0000256" key="1">
    <source>
        <dbReference type="ARBA" id="ARBA00023015"/>
    </source>
</evidence>
<proteinExistence type="predicted"/>
<keyword evidence="2" id="KW-0238">DNA-binding</keyword>
<dbReference type="PANTHER" id="PTHR24567">
    <property type="entry name" value="CRP FAMILY TRANSCRIPTIONAL REGULATORY PROTEIN"/>
    <property type="match status" value="1"/>
</dbReference>
<dbReference type="SMART" id="SM00419">
    <property type="entry name" value="HTH_CRP"/>
    <property type="match status" value="1"/>
</dbReference>
<organism evidence="7 8">
    <name type="scientific">Paenibacillus durus</name>
    <name type="common">Paenibacillus azotofixans</name>
    <dbReference type="NCBI Taxonomy" id="44251"/>
    <lineage>
        <taxon>Bacteria</taxon>
        <taxon>Bacillati</taxon>
        <taxon>Bacillota</taxon>
        <taxon>Bacilli</taxon>
        <taxon>Bacillales</taxon>
        <taxon>Paenibacillaceae</taxon>
        <taxon>Paenibacillus</taxon>
    </lineage>
</organism>
<dbReference type="GO" id="GO:0005829">
    <property type="term" value="C:cytosol"/>
    <property type="evidence" value="ECO:0007669"/>
    <property type="project" value="TreeGrafter"/>
</dbReference>
<dbReference type="SMART" id="SM00100">
    <property type="entry name" value="cNMP"/>
    <property type="match status" value="1"/>
</dbReference>
<dbReference type="Proteomes" id="UP000029409">
    <property type="component" value="Chromosome"/>
</dbReference>
<gene>
    <name evidence="7" type="ORF">PDUR_26555</name>
</gene>
<dbReference type="PANTHER" id="PTHR24567:SF58">
    <property type="entry name" value="CYCLIC AMP-BINDING REGULATORY PROTEIN"/>
    <property type="match status" value="1"/>
</dbReference>
<dbReference type="GO" id="GO:0003677">
    <property type="term" value="F:DNA binding"/>
    <property type="evidence" value="ECO:0007669"/>
    <property type="project" value="UniProtKB-KW"/>
</dbReference>
<evidence type="ECO:0000313" key="7">
    <source>
        <dbReference type="EMBL" id="AIQ15037.1"/>
    </source>
</evidence>
<reference evidence="7 8" key="1">
    <citation type="submission" date="2014-08" db="EMBL/GenBank/DDBJ databases">
        <title>Comparative genomics of the Paenibacillus odorifer group.</title>
        <authorList>
            <person name="den Bakker H.C."/>
            <person name="Tsai Y.-C."/>
            <person name="Martin N."/>
            <person name="Korlach J."/>
            <person name="Wiedmann M."/>
        </authorList>
    </citation>
    <scope>NUCLEOTIDE SEQUENCE [LARGE SCALE GENOMIC DNA]</scope>
    <source>
        <strain evidence="7 8">DSM 1735</strain>
    </source>
</reference>
<sequence length="228" mass="25807">MKPEPGVLQTCLFFRGKSIEELDAMLETMRFTVRDCSKSEMIISEGETADRLGIVLSGVVDVHKIHPGGGGITIARLKEGQTFGEAVLFRRENVYPATIISAGRSTVMFIGKQELLRLFAADTDMLSRYMENLSERLVMVNRKLEILSAGSLRRRVVHDLLRRADRQGTDTIRLPFTRKEWAEHLNAARPSLSREMGLLRDNGWIAFKGDTVTLLDRKKLEGIMEQEE</sequence>
<evidence type="ECO:0000259" key="5">
    <source>
        <dbReference type="PROSITE" id="PS50042"/>
    </source>
</evidence>
<dbReference type="SUPFAM" id="SSF46785">
    <property type="entry name" value="Winged helix' DNA-binding domain"/>
    <property type="match status" value="1"/>
</dbReference>
<dbReference type="InterPro" id="IPR000595">
    <property type="entry name" value="cNMP-bd_dom"/>
</dbReference>
<dbReference type="InterPro" id="IPR050397">
    <property type="entry name" value="Env_Response_Regulators"/>
</dbReference>
<dbReference type="InterPro" id="IPR018490">
    <property type="entry name" value="cNMP-bd_dom_sf"/>
</dbReference>
<dbReference type="AlphaFoldDB" id="A0A089HVC5"/>
<dbReference type="eggNOG" id="COG0664">
    <property type="taxonomic scope" value="Bacteria"/>
</dbReference>
<dbReference type="Pfam" id="PF13545">
    <property type="entry name" value="HTH_Crp_2"/>
    <property type="match status" value="1"/>
</dbReference>
<dbReference type="InterPro" id="IPR014710">
    <property type="entry name" value="RmlC-like_jellyroll"/>
</dbReference>
<keyword evidence="1" id="KW-0805">Transcription regulation</keyword>
<keyword evidence="8" id="KW-1185">Reference proteome</keyword>
<evidence type="ECO:0000256" key="3">
    <source>
        <dbReference type="ARBA" id="ARBA00023159"/>
    </source>
</evidence>
<dbReference type="EMBL" id="CP009288">
    <property type="protein sequence ID" value="AIQ15037.1"/>
    <property type="molecule type" value="Genomic_DNA"/>
</dbReference>
<dbReference type="InterPro" id="IPR012318">
    <property type="entry name" value="HTH_CRP"/>
</dbReference>
<dbReference type="Gene3D" id="2.60.120.10">
    <property type="entry name" value="Jelly Rolls"/>
    <property type="match status" value="1"/>
</dbReference>